<dbReference type="PIRSF" id="PIRSF000813">
    <property type="entry name" value="CCA_bact"/>
    <property type="match status" value="1"/>
</dbReference>
<evidence type="ECO:0000256" key="3">
    <source>
        <dbReference type="ARBA" id="ARBA00022694"/>
    </source>
</evidence>
<gene>
    <name evidence="12" type="primary">cca</name>
    <name evidence="14" type="ORF">E3U44_05635</name>
</gene>
<dbReference type="CDD" id="cd05398">
    <property type="entry name" value="NT_ClassII-CCAase"/>
    <property type="match status" value="1"/>
</dbReference>
<dbReference type="AlphaFoldDB" id="A0A4P7BVJ2"/>
<dbReference type="InterPro" id="IPR050124">
    <property type="entry name" value="tRNA_CCA-adding_enzyme"/>
</dbReference>
<evidence type="ECO:0000256" key="5">
    <source>
        <dbReference type="ARBA" id="ARBA00022723"/>
    </source>
</evidence>
<dbReference type="InterPro" id="IPR043519">
    <property type="entry name" value="NT_sf"/>
</dbReference>
<feature type="binding site" evidence="12">
    <location>
        <position position="21"/>
    </location>
    <ligand>
        <name>Mg(2+)</name>
        <dbReference type="ChEBI" id="CHEBI:18420"/>
    </ligand>
</feature>
<feature type="domain" description="HD" evidence="13">
    <location>
        <begin position="225"/>
        <end position="326"/>
    </location>
</feature>
<protein>
    <recommendedName>
        <fullName evidence="12">Multifunctional CCA protein</fullName>
    </recommendedName>
    <domain>
        <recommendedName>
            <fullName evidence="12">CCA-adding enzyme</fullName>
            <ecNumber evidence="12">2.7.7.72</ecNumber>
        </recommendedName>
        <alternativeName>
            <fullName evidence="12">CCA tRNA nucleotidyltransferase</fullName>
        </alternativeName>
        <alternativeName>
            <fullName evidence="12">tRNA CCA-pyrophosphorylase</fullName>
        </alternativeName>
        <alternativeName>
            <fullName evidence="12">tRNA adenylyl-/cytidylyl-transferase</fullName>
        </alternativeName>
        <alternativeName>
            <fullName evidence="12">tRNA nucleotidyltransferase</fullName>
        </alternativeName>
        <alternativeName>
            <fullName evidence="12">tRNA-NT</fullName>
        </alternativeName>
    </domain>
    <domain>
        <recommendedName>
            <fullName evidence="12">2'-nucleotidase</fullName>
            <ecNumber evidence="12">3.1.3.-</ecNumber>
        </recommendedName>
    </domain>
    <domain>
        <recommendedName>
            <fullName evidence="12">2',3'-cyclic phosphodiesterase</fullName>
            <ecNumber evidence="12">3.1.4.-</ecNumber>
        </recommendedName>
    </domain>
    <domain>
        <recommendedName>
            <fullName evidence="12">Phosphatase</fullName>
        </recommendedName>
    </domain>
</protein>
<feature type="binding site" evidence="12">
    <location>
        <position position="140"/>
    </location>
    <ligand>
        <name>ATP</name>
        <dbReference type="ChEBI" id="CHEBI:30616"/>
    </ligand>
</feature>
<dbReference type="GO" id="GO:0000287">
    <property type="term" value="F:magnesium ion binding"/>
    <property type="evidence" value="ECO:0007669"/>
    <property type="project" value="UniProtKB-UniRule"/>
</dbReference>
<comment type="cofactor">
    <cofactor evidence="12">
        <name>Ni(2+)</name>
        <dbReference type="ChEBI" id="CHEBI:49786"/>
    </cofactor>
    <text evidence="12">Nickel for phosphatase activity.</text>
</comment>
<dbReference type="Gene3D" id="1.10.3090.10">
    <property type="entry name" value="cca-adding enzyme, domain 2"/>
    <property type="match status" value="1"/>
</dbReference>
<evidence type="ECO:0000256" key="2">
    <source>
        <dbReference type="ARBA" id="ARBA00022679"/>
    </source>
</evidence>
<comment type="catalytic activity">
    <reaction evidence="12">
        <text>a tRNA with a 3' CCA end + 2 CTP + ATP = a tRNA with a 3' CCACCA end + 3 diphosphate</text>
        <dbReference type="Rhea" id="RHEA:76235"/>
        <dbReference type="Rhea" id="RHEA-COMP:10468"/>
        <dbReference type="Rhea" id="RHEA-COMP:18655"/>
        <dbReference type="ChEBI" id="CHEBI:30616"/>
        <dbReference type="ChEBI" id="CHEBI:33019"/>
        <dbReference type="ChEBI" id="CHEBI:37563"/>
        <dbReference type="ChEBI" id="CHEBI:83071"/>
        <dbReference type="ChEBI" id="CHEBI:195187"/>
    </reaction>
</comment>
<dbReference type="HAMAP" id="MF_01262">
    <property type="entry name" value="CCA_bact_type2"/>
    <property type="match status" value="1"/>
</dbReference>
<dbReference type="InterPro" id="IPR006674">
    <property type="entry name" value="HD_domain"/>
</dbReference>
<dbReference type="GO" id="GO:0016791">
    <property type="term" value="F:phosphatase activity"/>
    <property type="evidence" value="ECO:0007669"/>
    <property type="project" value="UniProtKB-UniRule"/>
</dbReference>
<feature type="binding site" evidence="12">
    <location>
        <position position="8"/>
    </location>
    <ligand>
        <name>CTP</name>
        <dbReference type="ChEBI" id="CHEBI:37563"/>
    </ligand>
</feature>
<accession>A0A4P7BVJ2</accession>
<dbReference type="GO" id="GO:0005524">
    <property type="term" value="F:ATP binding"/>
    <property type="evidence" value="ECO:0007669"/>
    <property type="project" value="UniProtKB-UniRule"/>
</dbReference>
<keyword evidence="4 12" id="KW-0548">Nucleotidyltransferase</keyword>
<evidence type="ECO:0000256" key="8">
    <source>
        <dbReference type="ARBA" id="ARBA00022801"/>
    </source>
</evidence>
<feature type="binding site" evidence="12">
    <location>
        <position position="8"/>
    </location>
    <ligand>
        <name>ATP</name>
        <dbReference type="ChEBI" id="CHEBI:30616"/>
    </ligand>
</feature>
<dbReference type="GO" id="GO:0004112">
    <property type="term" value="F:cyclic-nucleotide phosphodiesterase activity"/>
    <property type="evidence" value="ECO:0007669"/>
    <property type="project" value="UniProtKB-UniRule"/>
</dbReference>
<keyword evidence="7 12" id="KW-0692">RNA repair</keyword>
<dbReference type="Proteomes" id="UP000294325">
    <property type="component" value="Chromosome"/>
</dbReference>
<dbReference type="EC" id="2.7.7.72" evidence="12"/>
<keyword evidence="12" id="KW-0511">Multifunctional enzyme</keyword>
<keyword evidence="15" id="KW-1185">Reference proteome</keyword>
<comment type="function">
    <text evidence="12">Catalyzes the addition and repair of the essential 3'-terminal CCA sequence in tRNAs without using a nucleic acid template. Adds these three nucleotides in the order of C, C, and A to the tRNA nucleotide-73, using CTP and ATP as substrates and producing inorganic pyrophosphate. tRNA 3'-terminal CCA addition is required both for tRNA processing and repair. Also involved in tRNA surveillance by mediating tandem CCA addition to generate a CCACCA at the 3' terminus of unstable tRNAs. While stable tRNAs receive only 3'-terminal CCA, unstable tRNAs are marked with CCACCA and rapidly degraded.</text>
</comment>
<dbReference type="PANTHER" id="PTHR47545:SF1">
    <property type="entry name" value="MULTIFUNCTIONAL CCA PROTEIN"/>
    <property type="match status" value="1"/>
</dbReference>
<keyword evidence="9 12" id="KW-0067">ATP-binding</keyword>
<keyword evidence="5 12" id="KW-0479">Metal-binding</keyword>
<dbReference type="CDD" id="cd00077">
    <property type="entry name" value="HDc"/>
    <property type="match status" value="1"/>
</dbReference>
<comment type="similarity">
    <text evidence="12">Belongs to the tRNA nucleotidyltransferase/poly(A) polymerase family. Bacterial CCA-adding enzyme type 1 subfamily.</text>
</comment>
<evidence type="ECO:0000256" key="1">
    <source>
        <dbReference type="ARBA" id="ARBA00022596"/>
    </source>
</evidence>
<dbReference type="EMBL" id="CP038033">
    <property type="protein sequence ID" value="QBQ54043.1"/>
    <property type="molecule type" value="Genomic_DNA"/>
</dbReference>
<reference evidence="14 15" key="1">
    <citation type="submission" date="2019-03" db="EMBL/GenBank/DDBJ databases">
        <title>The genome sequence of Nitrosococcus wardiae strain D1FHST reveals the archetypal metabolic capacity of ammonia-oxidizing Gammaproteobacteria.</title>
        <authorList>
            <person name="Wang L."/>
            <person name="Lim C.K."/>
            <person name="Hanson T.E."/>
            <person name="Dang H."/>
            <person name="Klotz M.G."/>
        </authorList>
    </citation>
    <scope>NUCLEOTIDE SEQUENCE [LARGE SCALE GENOMIC DNA]</scope>
    <source>
        <strain evidence="14 15">D1FHS</strain>
    </source>
</reference>
<evidence type="ECO:0000256" key="4">
    <source>
        <dbReference type="ARBA" id="ARBA00022695"/>
    </source>
</evidence>
<dbReference type="SMART" id="SM00471">
    <property type="entry name" value="HDc"/>
    <property type="match status" value="1"/>
</dbReference>
<comment type="catalytic activity">
    <reaction evidence="12">
        <text>a tRNA precursor + 2 CTP + ATP = a tRNA with a 3' CCA end + 3 diphosphate</text>
        <dbReference type="Rhea" id="RHEA:14433"/>
        <dbReference type="Rhea" id="RHEA-COMP:10465"/>
        <dbReference type="Rhea" id="RHEA-COMP:10468"/>
        <dbReference type="ChEBI" id="CHEBI:30616"/>
        <dbReference type="ChEBI" id="CHEBI:33019"/>
        <dbReference type="ChEBI" id="CHEBI:37563"/>
        <dbReference type="ChEBI" id="CHEBI:74896"/>
        <dbReference type="ChEBI" id="CHEBI:83071"/>
        <dbReference type="EC" id="2.7.7.72"/>
    </reaction>
</comment>
<comment type="subunit">
    <text evidence="12">Monomer. Can also form homodimers and oligomers.</text>
</comment>
<dbReference type="GO" id="GO:0001680">
    <property type="term" value="P:tRNA 3'-terminal CCA addition"/>
    <property type="evidence" value="ECO:0007669"/>
    <property type="project" value="UniProtKB-UniRule"/>
</dbReference>
<dbReference type="Pfam" id="PF01966">
    <property type="entry name" value="HD"/>
    <property type="match status" value="1"/>
</dbReference>
<evidence type="ECO:0000256" key="7">
    <source>
        <dbReference type="ARBA" id="ARBA00022800"/>
    </source>
</evidence>
<keyword evidence="3 12" id="KW-0819">tRNA processing</keyword>
<evidence type="ECO:0000256" key="9">
    <source>
        <dbReference type="ARBA" id="ARBA00022840"/>
    </source>
</evidence>
<feature type="binding site" evidence="12">
    <location>
        <position position="11"/>
    </location>
    <ligand>
        <name>CTP</name>
        <dbReference type="ChEBI" id="CHEBI:37563"/>
    </ligand>
</feature>
<comment type="miscellaneous">
    <text evidence="12">A single active site specifically recognizes both ATP and CTP and is responsible for their addition.</text>
</comment>
<feature type="binding site" evidence="12">
    <location>
        <position position="91"/>
    </location>
    <ligand>
        <name>ATP</name>
        <dbReference type="ChEBI" id="CHEBI:30616"/>
    </ligand>
</feature>
<dbReference type="EC" id="3.1.4.-" evidence="12"/>
<dbReference type="HAMAP" id="MF_01261">
    <property type="entry name" value="CCA_bact_type1"/>
    <property type="match status" value="1"/>
</dbReference>
<evidence type="ECO:0000259" key="13">
    <source>
        <dbReference type="PROSITE" id="PS51831"/>
    </source>
</evidence>
<evidence type="ECO:0000256" key="6">
    <source>
        <dbReference type="ARBA" id="ARBA00022741"/>
    </source>
</evidence>
<feature type="binding site" evidence="12">
    <location>
        <position position="137"/>
    </location>
    <ligand>
        <name>ATP</name>
        <dbReference type="ChEBI" id="CHEBI:30616"/>
    </ligand>
</feature>
<dbReference type="SUPFAM" id="SSF81891">
    <property type="entry name" value="Poly A polymerase C-terminal region-like"/>
    <property type="match status" value="1"/>
</dbReference>
<dbReference type="EC" id="3.1.3.-" evidence="12"/>
<name>A0A4P7BVJ2_9GAMM</name>
<dbReference type="PROSITE" id="PS51831">
    <property type="entry name" value="HD"/>
    <property type="match status" value="1"/>
</dbReference>
<dbReference type="SUPFAM" id="SSF81301">
    <property type="entry name" value="Nucleotidyltransferase"/>
    <property type="match status" value="1"/>
</dbReference>
<dbReference type="Gene3D" id="3.30.460.10">
    <property type="entry name" value="Beta Polymerase, domain 2"/>
    <property type="match status" value="1"/>
</dbReference>
<evidence type="ECO:0000313" key="15">
    <source>
        <dbReference type="Proteomes" id="UP000294325"/>
    </source>
</evidence>
<evidence type="ECO:0000256" key="10">
    <source>
        <dbReference type="ARBA" id="ARBA00022842"/>
    </source>
</evidence>
<dbReference type="Pfam" id="PF12627">
    <property type="entry name" value="PolyA_pol_RNAbd"/>
    <property type="match status" value="1"/>
</dbReference>
<evidence type="ECO:0000256" key="11">
    <source>
        <dbReference type="ARBA" id="ARBA00022884"/>
    </source>
</evidence>
<keyword evidence="1 12" id="KW-0533">Nickel</keyword>
<dbReference type="NCBIfam" id="NF008137">
    <property type="entry name" value="PRK10885.1"/>
    <property type="match status" value="1"/>
</dbReference>
<dbReference type="GO" id="GO:0042245">
    <property type="term" value="P:RNA repair"/>
    <property type="evidence" value="ECO:0007669"/>
    <property type="project" value="UniProtKB-KW"/>
</dbReference>
<keyword evidence="10 12" id="KW-0460">Magnesium</keyword>
<proteinExistence type="inferred from homology"/>
<evidence type="ECO:0000256" key="12">
    <source>
        <dbReference type="HAMAP-Rule" id="MF_01261"/>
    </source>
</evidence>
<keyword evidence="2 12" id="KW-0808">Transferase</keyword>
<feature type="binding site" evidence="12">
    <location>
        <position position="140"/>
    </location>
    <ligand>
        <name>CTP</name>
        <dbReference type="ChEBI" id="CHEBI:37563"/>
    </ligand>
</feature>
<dbReference type="InterPro" id="IPR002646">
    <property type="entry name" value="PolA_pol_head_dom"/>
</dbReference>
<dbReference type="Pfam" id="PF01743">
    <property type="entry name" value="PolyA_pol"/>
    <property type="match status" value="1"/>
</dbReference>
<dbReference type="InterPro" id="IPR032828">
    <property type="entry name" value="PolyA_RNA-bd"/>
</dbReference>
<keyword evidence="6 12" id="KW-0547">Nucleotide-binding</keyword>
<dbReference type="OrthoDB" id="9805698at2"/>
<dbReference type="PANTHER" id="PTHR47545">
    <property type="entry name" value="MULTIFUNCTIONAL CCA PROTEIN"/>
    <property type="match status" value="1"/>
</dbReference>
<comment type="cofactor">
    <cofactor evidence="12">
        <name>Mg(2+)</name>
        <dbReference type="ChEBI" id="CHEBI:18420"/>
    </cofactor>
    <text evidence="12">Magnesium is required for nucleotidyltransferase activity.</text>
</comment>
<feature type="binding site" evidence="12">
    <location>
        <position position="11"/>
    </location>
    <ligand>
        <name>ATP</name>
        <dbReference type="ChEBI" id="CHEBI:30616"/>
    </ligand>
</feature>
<evidence type="ECO:0000313" key="14">
    <source>
        <dbReference type="EMBL" id="QBQ54043.1"/>
    </source>
</evidence>
<dbReference type="InterPro" id="IPR003607">
    <property type="entry name" value="HD/PDEase_dom"/>
</dbReference>
<feature type="binding site" evidence="12">
    <location>
        <position position="137"/>
    </location>
    <ligand>
        <name>CTP</name>
        <dbReference type="ChEBI" id="CHEBI:37563"/>
    </ligand>
</feature>
<dbReference type="InterPro" id="IPR012006">
    <property type="entry name" value="CCA_bact"/>
</dbReference>
<dbReference type="GO" id="GO:0000049">
    <property type="term" value="F:tRNA binding"/>
    <property type="evidence" value="ECO:0007669"/>
    <property type="project" value="UniProtKB-UniRule"/>
</dbReference>
<organism evidence="14 15">
    <name type="scientific">Nitrosococcus wardiae</name>
    <dbReference type="NCBI Taxonomy" id="1814290"/>
    <lineage>
        <taxon>Bacteria</taxon>
        <taxon>Pseudomonadati</taxon>
        <taxon>Pseudomonadota</taxon>
        <taxon>Gammaproteobacteria</taxon>
        <taxon>Chromatiales</taxon>
        <taxon>Chromatiaceae</taxon>
        <taxon>Nitrosococcus</taxon>
    </lineage>
</organism>
<dbReference type="RefSeq" id="WP_134357063.1">
    <property type="nucleotide sequence ID" value="NZ_CP038033.1"/>
</dbReference>
<dbReference type="KEGG" id="nwr:E3U44_05635"/>
<keyword evidence="8 12" id="KW-0378">Hydrolase</keyword>
<feature type="binding site" evidence="12">
    <location>
        <position position="23"/>
    </location>
    <ligand>
        <name>Mg(2+)</name>
        <dbReference type="ChEBI" id="CHEBI:18420"/>
    </ligand>
</feature>
<comment type="domain">
    <text evidence="12">Comprises two domains: an N-terminal domain containing the nucleotidyltransferase activity and a C-terminal HD domain associated with both phosphodiesterase and phosphatase activities.</text>
</comment>
<dbReference type="GO" id="GO:0004810">
    <property type="term" value="F:CCA tRNA nucleotidyltransferase activity"/>
    <property type="evidence" value="ECO:0007669"/>
    <property type="project" value="UniProtKB-UniRule"/>
</dbReference>
<dbReference type="GO" id="GO:0160016">
    <property type="term" value="F:CCACCA tRNA nucleotidyltransferase activity"/>
    <property type="evidence" value="ECO:0007669"/>
    <property type="project" value="RHEA"/>
</dbReference>
<feature type="binding site" evidence="12">
    <location>
        <position position="91"/>
    </location>
    <ligand>
        <name>CTP</name>
        <dbReference type="ChEBI" id="CHEBI:37563"/>
    </ligand>
</feature>
<keyword evidence="11 12" id="KW-0694">RNA-binding</keyword>
<sequence length="403" mass="45277">MEIYLVGGAVRDKLLGRPVKERDYVVVGATPASLLAQGYRPVGKDFPVFLHPQTQEEYALARTERKTGPGYKGFEVYAAPDVTLEEDLQRRDLTINAIAESPEGVLFDPFGGQQDLEQGILRHVSPAFVEDPVRILRVARFAARFDFEVAPETMALMQAMVAAGEVDHLVPERVWKELEQALAESYPRRFFETLRACGALARIFPEIERLFGVPQPKRYHPEIDTGIHTLKVLDIAARLSQDTQVRFAALTHDLGKGETPPSEWPHHRGHGERGAALVQTLCQRLRVPKAYQELAVHVARYHDQVHRAQELRPGTLLKLLNRVDVFRRPSRFEQFLLACEADARGRAGLESRPYPQADRLRSAFRAAAAVTARPLVAAGLQGEAIARELQQQRIKAIKQIIMN</sequence>